<dbReference type="Proteomes" id="UP000660265">
    <property type="component" value="Unassembled WGS sequence"/>
</dbReference>
<dbReference type="PIRSF" id="PIRSF005536">
    <property type="entry name" value="Agal"/>
    <property type="match status" value="1"/>
</dbReference>
<evidence type="ECO:0000256" key="3">
    <source>
        <dbReference type="ARBA" id="ARBA00022801"/>
    </source>
</evidence>
<accession>A0ABQ2E2V7</accession>
<comment type="catalytic activity">
    <reaction evidence="1 5">
        <text>Hydrolysis of terminal, non-reducing alpha-D-galactose residues in alpha-D-galactosides, including galactose oligosaccharides, galactomannans and galactolipids.</text>
        <dbReference type="EC" id="3.2.1.22"/>
    </reaction>
</comment>
<dbReference type="SUPFAM" id="SSF51445">
    <property type="entry name" value="(Trans)glycosidases"/>
    <property type="match status" value="1"/>
</dbReference>
<dbReference type="PRINTS" id="PR00743">
    <property type="entry name" value="GLHYDRLASE36"/>
</dbReference>
<evidence type="ECO:0000256" key="4">
    <source>
        <dbReference type="ARBA" id="ARBA00023295"/>
    </source>
</evidence>
<evidence type="ECO:0000256" key="5">
    <source>
        <dbReference type="PIRNR" id="PIRNR005536"/>
    </source>
</evidence>
<dbReference type="InterPro" id="IPR013785">
    <property type="entry name" value="Aldolase_TIM"/>
</dbReference>
<feature type="domain" description="Glycosyl hydrolase family 36 C-terminal" evidence="6">
    <location>
        <begin position="630"/>
        <end position="710"/>
    </location>
</feature>
<dbReference type="Gene3D" id="3.20.20.70">
    <property type="entry name" value="Aldolase class I"/>
    <property type="match status" value="1"/>
</dbReference>
<organism evidence="8 9">
    <name type="scientific">Streptomyces camponoticapitis</name>
    <dbReference type="NCBI Taxonomy" id="1616125"/>
    <lineage>
        <taxon>Bacteria</taxon>
        <taxon>Bacillati</taxon>
        <taxon>Actinomycetota</taxon>
        <taxon>Actinomycetes</taxon>
        <taxon>Kitasatosporales</taxon>
        <taxon>Streptomycetaceae</taxon>
        <taxon>Streptomyces</taxon>
    </lineage>
</organism>
<dbReference type="Gene3D" id="2.60.40.1180">
    <property type="entry name" value="Golgi alpha-mannosidase II"/>
    <property type="match status" value="1"/>
</dbReference>
<dbReference type="Pfam" id="PF16875">
    <property type="entry name" value="Glyco_hydro_36N"/>
    <property type="match status" value="1"/>
</dbReference>
<reference evidence="9" key="1">
    <citation type="journal article" date="2019" name="Int. J. Syst. Evol. Microbiol.">
        <title>The Global Catalogue of Microorganisms (GCM) 10K type strain sequencing project: providing services to taxonomists for standard genome sequencing and annotation.</title>
        <authorList>
            <consortium name="The Broad Institute Genomics Platform"/>
            <consortium name="The Broad Institute Genome Sequencing Center for Infectious Disease"/>
            <person name="Wu L."/>
            <person name="Ma J."/>
        </authorList>
    </citation>
    <scope>NUCLEOTIDE SEQUENCE [LARGE SCALE GENOMIC DNA]</scope>
    <source>
        <strain evidence="9">CGMCC 4.7275</strain>
    </source>
</reference>
<dbReference type="PANTHER" id="PTHR43053">
    <property type="entry name" value="GLYCOSIDASE FAMILY 31"/>
    <property type="match status" value="1"/>
</dbReference>
<dbReference type="Pfam" id="PF02065">
    <property type="entry name" value="Melibiase"/>
    <property type="match status" value="1"/>
</dbReference>
<feature type="domain" description="Glycosyl hydrolase family 36 N-terminal" evidence="7">
    <location>
        <begin position="28"/>
        <end position="270"/>
    </location>
</feature>
<dbReference type="CDD" id="cd14791">
    <property type="entry name" value="GH36"/>
    <property type="match status" value="1"/>
</dbReference>
<dbReference type="RefSeq" id="WP_189107324.1">
    <property type="nucleotide sequence ID" value="NZ_BMMV01000006.1"/>
</dbReference>
<dbReference type="EC" id="3.2.1.22" evidence="2 5"/>
<dbReference type="Gene3D" id="2.70.98.60">
    <property type="entry name" value="alpha-galactosidase from lactobacil brevis"/>
    <property type="match status" value="1"/>
</dbReference>
<evidence type="ECO:0000313" key="8">
    <source>
        <dbReference type="EMBL" id="GGJ91282.1"/>
    </source>
</evidence>
<dbReference type="InterPro" id="IPR031704">
    <property type="entry name" value="Glyco_hydro_36_N"/>
</dbReference>
<dbReference type="InterPro" id="IPR013780">
    <property type="entry name" value="Glyco_hydro_b"/>
</dbReference>
<dbReference type="PANTHER" id="PTHR43053:SF3">
    <property type="entry name" value="ALPHA-GALACTOSIDASE C-RELATED"/>
    <property type="match status" value="1"/>
</dbReference>
<evidence type="ECO:0000259" key="6">
    <source>
        <dbReference type="Pfam" id="PF16874"/>
    </source>
</evidence>
<keyword evidence="3 5" id="KW-0378">Hydrolase</keyword>
<evidence type="ECO:0000259" key="7">
    <source>
        <dbReference type="Pfam" id="PF16875"/>
    </source>
</evidence>
<evidence type="ECO:0000313" key="9">
    <source>
        <dbReference type="Proteomes" id="UP000660265"/>
    </source>
</evidence>
<keyword evidence="4 5" id="KW-0326">Glycosidase</keyword>
<dbReference type="EMBL" id="BMMV01000006">
    <property type="protein sequence ID" value="GGJ91282.1"/>
    <property type="molecule type" value="Genomic_DNA"/>
</dbReference>
<dbReference type="Pfam" id="PF16874">
    <property type="entry name" value="Glyco_hydro_36C"/>
    <property type="match status" value="1"/>
</dbReference>
<keyword evidence="9" id="KW-1185">Reference proteome</keyword>
<dbReference type="InterPro" id="IPR017853">
    <property type="entry name" value="GH"/>
</dbReference>
<proteinExistence type="inferred from homology"/>
<protein>
    <recommendedName>
        <fullName evidence="2 5">Alpha-galactosidase</fullName>
        <ecNumber evidence="2 5">3.2.1.22</ecNumber>
    </recommendedName>
</protein>
<name>A0ABQ2E2V7_9ACTN</name>
<comment type="caution">
    <text evidence="8">The sequence shown here is derived from an EMBL/GenBank/DDBJ whole genome shotgun (WGS) entry which is preliminary data.</text>
</comment>
<comment type="similarity">
    <text evidence="5">Belongs to the glycosyl hydrolase.</text>
</comment>
<sequence>MQTGATRGHLHLRAPGTSLVLDCTGDRLPRVLHWGDDLGDTADTGGTGLAELAAASAARQMSNTLDQPVPLSLLPEHSAGWLGTPGLTGHRDGANFSTSFTVRSIRTVRTPDLPGAHQLTVDAVDEQAGLGLVLEIELTPSGLVRQRATVTNRDTGERPYVLDGLLLTLPVPAHATELLDLTGRHLRERSPQRHEFTLGTHLRENRRGRTGTDATLLHLAGERGFGFRTGQVWGLHVAWSGNHRTLAERTPAGVSLLGGGEALLSGEVLLAGGESYTSPWIVGSYGHGLDEMAGRFHRHLRARTYHPRRPRPVTLNTWEAVYFQQDLGRLTALADAAAEVGAERFVLDDGWFKGRRHDRAGLGDWYVDETVWPDGLRPLVDHVRFLGLEFGLWVEPEMVNPDSDLARAHPEWILATGGRLPPESRQQQVLDLGHAGAYEYLLERLDALVSEYDIDYLKWDHNRDLVEAGHSPRGAAGVHAQTSATYRLMDELRSRHPELEIESCSSGGGRIDLGILERTDRVWTSDCIDALERQQIQRWTGLLLPPELLGAHVGSPVAHTTGRAHTLGFRAGTALFGHFGIEWDLTAADPAERAGLAEWVAAYKELRPLLHAGTVVHGDHPDPALWVHGVVAPDRSRALYALVQTATSVMSPAGPVRLPGLDADARYQVRPHRPGDRTEGPHRSDPLWWERADGVELTGRMLAVAGVRAPTLFPERLVLVEARRL</sequence>
<gene>
    <name evidence="8" type="primary">galA</name>
    <name evidence="8" type="ORF">GCM10011583_23340</name>
</gene>
<evidence type="ECO:0000256" key="2">
    <source>
        <dbReference type="ARBA" id="ARBA00012755"/>
    </source>
</evidence>
<evidence type="ECO:0000256" key="1">
    <source>
        <dbReference type="ARBA" id="ARBA00001255"/>
    </source>
</evidence>
<dbReference type="InterPro" id="IPR031705">
    <property type="entry name" value="Glyco_hydro_36_C"/>
</dbReference>
<dbReference type="InterPro" id="IPR002252">
    <property type="entry name" value="Glyco_hydro_36"/>
</dbReference>
<dbReference type="InterPro" id="IPR050985">
    <property type="entry name" value="Alpha-glycosidase_related"/>
</dbReference>
<dbReference type="InterPro" id="IPR038417">
    <property type="entry name" value="Alpga-gal_N_sf"/>
</dbReference>